<reference evidence="3" key="1">
    <citation type="journal article" date="2019" name="Int. J. Syst. Evol. Microbiol.">
        <title>The Global Catalogue of Microorganisms (GCM) 10K type strain sequencing project: providing services to taxonomists for standard genome sequencing and annotation.</title>
        <authorList>
            <consortium name="The Broad Institute Genomics Platform"/>
            <consortium name="The Broad Institute Genome Sequencing Center for Infectious Disease"/>
            <person name="Wu L."/>
            <person name="Ma J."/>
        </authorList>
    </citation>
    <scope>NUCLEOTIDE SEQUENCE [LARGE SCALE GENOMIC DNA]</scope>
    <source>
        <strain evidence="3">JCM 4816</strain>
    </source>
</reference>
<evidence type="ECO:0000256" key="1">
    <source>
        <dbReference type="SAM" id="MobiDB-lite"/>
    </source>
</evidence>
<evidence type="ECO:0000313" key="3">
    <source>
        <dbReference type="Proteomes" id="UP001501455"/>
    </source>
</evidence>
<protein>
    <submittedName>
        <fullName evidence="2">Uncharacterized protein</fullName>
    </submittedName>
</protein>
<feature type="region of interest" description="Disordered" evidence="1">
    <location>
        <begin position="1"/>
        <end position="55"/>
    </location>
</feature>
<feature type="compositionally biased region" description="Basic and acidic residues" evidence="1">
    <location>
        <begin position="44"/>
        <end position="55"/>
    </location>
</feature>
<feature type="compositionally biased region" description="Low complexity" evidence="1">
    <location>
        <begin position="1"/>
        <end position="29"/>
    </location>
</feature>
<proteinExistence type="predicted"/>
<gene>
    <name evidence="2" type="ORF">GCM10019016_120410</name>
</gene>
<name>A0ABP6UE06_9ACTN</name>
<dbReference type="EMBL" id="BAAAXF010000082">
    <property type="protein sequence ID" value="GAA3504928.1"/>
    <property type="molecule type" value="Genomic_DNA"/>
</dbReference>
<evidence type="ECO:0000313" key="2">
    <source>
        <dbReference type="EMBL" id="GAA3504928.1"/>
    </source>
</evidence>
<organism evidence="2 3">
    <name type="scientific">Streptomyces prasinosporus</name>
    <dbReference type="NCBI Taxonomy" id="68256"/>
    <lineage>
        <taxon>Bacteria</taxon>
        <taxon>Bacillati</taxon>
        <taxon>Actinomycetota</taxon>
        <taxon>Actinomycetes</taxon>
        <taxon>Kitasatosporales</taxon>
        <taxon>Streptomycetaceae</taxon>
        <taxon>Streptomyces</taxon>
        <taxon>Streptomyces albogriseolus group</taxon>
    </lineage>
</organism>
<dbReference type="Proteomes" id="UP001501455">
    <property type="component" value="Unassembled WGS sequence"/>
</dbReference>
<keyword evidence="3" id="KW-1185">Reference proteome</keyword>
<sequence length="55" mass="5108">MTHGNAPAASPRPAPVVTAHAGAAVTTAPPSAPALRRLGGGDGSHGERAGEGAGA</sequence>
<comment type="caution">
    <text evidence="2">The sequence shown here is derived from an EMBL/GenBank/DDBJ whole genome shotgun (WGS) entry which is preliminary data.</text>
</comment>
<dbReference type="RefSeq" id="WP_345585407.1">
    <property type="nucleotide sequence ID" value="NZ_BAAAXF010000082.1"/>
</dbReference>
<accession>A0ABP6UE06</accession>